<dbReference type="PANTHER" id="PTHR13315">
    <property type="entry name" value="METALLO PHOSPHOESTERASE RELATED"/>
    <property type="match status" value="1"/>
</dbReference>
<protein>
    <recommendedName>
        <fullName evidence="5">Calcineurin-like phosphoesterase domain-containing protein</fullName>
    </recommendedName>
</protein>
<dbReference type="AlphaFoldDB" id="A0A395IKU5"/>
<feature type="compositionally biased region" description="Polar residues" evidence="2">
    <location>
        <begin position="1"/>
        <end position="12"/>
    </location>
</feature>
<dbReference type="EMBL" id="QKRW01000040">
    <property type="protein sequence ID" value="RAL60464.1"/>
    <property type="molecule type" value="Genomic_DNA"/>
</dbReference>
<evidence type="ECO:0000313" key="4">
    <source>
        <dbReference type="Proteomes" id="UP000249056"/>
    </source>
</evidence>
<dbReference type="GO" id="GO:0016020">
    <property type="term" value="C:membrane"/>
    <property type="evidence" value="ECO:0007669"/>
    <property type="project" value="GOC"/>
</dbReference>
<organism evidence="3 4">
    <name type="scientific">Monilinia fructigena</name>
    <dbReference type="NCBI Taxonomy" id="38457"/>
    <lineage>
        <taxon>Eukaryota</taxon>
        <taxon>Fungi</taxon>
        <taxon>Dikarya</taxon>
        <taxon>Ascomycota</taxon>
        <taxon>Pezizomycotina</taxon>
        <taxon>Leotiomycetes</taxon>
        <taxon>Helotiales</taxon>
        <taxon>Sclerotiniaceae</taxon>
        <taxon>Monilinia</taxon>
    </lineage>
</organism>
<dbReference type="PANTHER" id="PTHR13315:SF4">
    <property type="entry name" value="METALLOPHOSPHOESTERASE, ISOFORM E"/>
    <property type="match status" value="1"/>
</dbReference>
<proteinExistence type="predicted"/>
<dbReference type="InterPro" id="IPR029052">
    <property type="entry name" value="Metallo-depent_PP-like"/>
</dbReference>
<evidence type="ECO:0000313" key="3">
    <source>
        <dbReference type="EMBL" id="RAL60464.1"/>
    </source>
</evidence>
<reference evidence="3 4" key="1">
    <citation type="submission" date="2018-06" db="EMBL/GenBank/DDBJ databases">
        <title>Genome Sequence of the Brown Rot Fungal Pathogen Monilinia fructigena.</title>
        <authorList>
            <person name="Landi L."/>
            <person name="De Miccolis Angelini R.M."/>
            <person name="Pollastro S."/>
            <person name="Abate D."/>
            <person name="Faretra F."/>
            <person name="Romanazzi G."/>
        </authorList>
    </citation>
    <scope>NUCLEOTIDE SEQUENCE [LARGE SCALE GENOMIC DNA]</scope>
    <source>
        <strain evidence="3 4">Mfrg269</strain>
    </source>
</reference>
<accession>A0A395IKU5</accession>
<evidence type="ECO:0000256" key="1">
    <source>
        <dbReference type="ARBA" id="ARBA00023136"/>
    </source>
</evidence>
<keyword evidence="4" id="KW-1185">Reference proteome</keyword>
<gene>
    <name evidence="3" type="ORF">DID88_000239</name>
</gene>
<dbReference type="GO" id="GO:0005783">
    <property type="term" value="C:endoplasmic reticulum"/>
    <property type="evidence" value="ECO:0007669"/>
    <property type="project" value="TreeGrafter"/>
</dbReference>
<dbReference type="SUPFAM" id="SSF56300">
    <property type="entry name" value="Metallo-dependent phosphatases"/>
    <property type="match status" value="1"/>
</dbReference>
<feature type="region of interest" description="Disordered" evidence="2">
    <location>
        <begin position="1"/>
        <end position="21"/>
    </location>
</feature>
<name>A0A395IKU5_9HELO</name>
<evidence type="ECO:0008006" key="5">
    <source>
        <dbReference type="Google" id="ProtNLM"/>
    </source>
</evidence>
<dbReference type="InterPro" id="IPR033308">
    <property type="entry name" value="PGAP5/Cdc1/Ted1"/>
</dbReference>
<evidence type="ECO:0000256" key="2">
    <source>
        <dbReference type="SAM" id="MobiDB-lite"/>
    </source>
</evidence>
<keyword evidence="1" id="KW-0472">Membrane</keyword>
<dbReference type="GO" id="GO:0006506">
    <property type="term" value="P:GPI anchor biosynthetic process"/>
    <property type="evidence" value="ECO:0007669"/>
    <property type="project" value="InterPro"/>
</dbReference>
<sequence>MAPFSSHSQCPHSTRDHYREPPSGFKRLLLALPTDVAVSLQRMADQQNIGAAGGKVSRMPRSLRGWARNWSWRRFLSLPHLLVCVWVGALLYGERWVFEEAVRACAWDEWERWPPNTTPHHLIFLADPQLTDPHSYPDRPWPLSTFTVWHTDNYMKRSYIQLSKQLHPDTVFFLGDLFDGGREWKTAHGNSEDQAWAKGRRPAKEQKHVENWGKRYGEDFWLQEYARFSRIFSDNWNLGGQKRELDRGDGNSLRVYREIMIWDSVHKSRVDVIANHTFVSVDALSLSAGVSDRPVSETAPITKPVEDFLNNVKVTKRKAVARELDYQAGKERILQYPHSVQDVELADYAHMPTLDPGPNGPEFPTILLTHVPLYRNPGTPCGPLREHWPPNSPTKRSNHARLPRSQKTPSA</sequence>
<dbReference type="OrthoDB" id="5977743at2759"/>
<comment type="caution">
    <text evidence="3">The sequence shown here is derived from an EMBL/GenBank/DDBJ whole genome shotgun (WGS) entry which is preliminary data.</text>
</comment>
<feature type="region of interest" description="Disordered" evidence="2">
    <location>
        <begin position="381"/>
        <end position="411"/>
    </location>
</feature>
<dbReference type="Proteomes" id="UP000249056">
    <property type="component" value="Unassembled WGS sequence"/>
</dbReference>